<proteinExistence type="predicted"/>
<dbReference type="PANTHER" id="PTHR31672">
    <property type="entry name" value="BNACNNG10540D PROTEIN"/>
    <property type="match status" value="1"/>
</dbReference>
<feature type="domain" description="F-box" evidence="1">
    <location>
        <begin position="1"/>
        <end position="46"/>
    </location>
</feature>
<dbReference type="STRING" id="429701.A0A2G9HKF7"/>
<dbReference type="Gene3D" id="1.20.1280.50">
    <property type="match status" value="1"/>
</dbReference>
<dbReference type="InterPro" id="IPR001810">
    <property type="entry name" value="F-box_dom"/>
</dbReference>
<dbReference type="InterPro" id="IPR017451">
    <property type="entry name" value="F-box-assoc_interact_dom"/>
</dbReference>
<organism evidence="2 3">
    <name type="scientific">Handroanthus impetiginosus</name>
    <dbReference type="NCBI Taxonomy" id="429701"/>
    <lineage>
        <taxon>Eukaryota</taxon>
        <taxon>Viridiplantae</taxon>
        <taxon>Streptophyta</taxon>
        <taxon>Embryophyta</taxon>
        <taxon>Tracheophyta</taxon>
        <taxon>Spermatophyta</taxon>
        <taxon>Magnoliopsida</taxon>
        <taxon>eudicotyledons</taxon>
        <taxon>Gunneridae</taxon>
        <taxon>Pentapetalae</taxon>
        <taxon>asterids</taxon>
        <taxon>lamiids</taxon>
        <taxon>Lamiales</taxon>
        <taxon>Bignoniaceae</taxon>
        <taxon>Crescentiina</taxon>
        <taxon>Tabebuia alliance</taxon>
        <taxon>Handroanthus</taxon>
    </lineage>
</organism>
<evidence type="ECO:0000313" key="2">
    <source>
        <dbReference type="EMBL" id="PIN18016.1"/>
    </source>
</evidence>
<dbReference type="SUPFAM" id="SSF81383">
    <property type="entry name" value="F-box domain"/>
    <property type="match status" value="1"/>
</dbReference>
<comment type="caution">
    <text evidence="2">The sequence shown here is derived from an EMBL/GenBank/DDBJ whole genome shotgun (WGS) entry which is preliminary data.</text>
</comment>
<dbReference type="EMBL" id="NKXS01001545">
    <property type="protein sequence ID" value="PIN18016.1"/>
    <property type="molecule type" value="Genomic_DNA"/>
</dbReference>
<accession>A0A2G9HKF7</accession>
<dbReference type="InterPro" id="IPR006527">
    <property type="entry name" value="F-box-assoc_dom_typ1"/>
</dbReference>
<dbReference type="OrthoDB" id="591557at2759"/>
<dbReference type="AlphaFoldDB" id="A0A2G9HKF7"/>
<evidence type="ECO:0000313" key="3">
    <source>
        <dbReference type="Proteomes" id="UP000231279"/>
    </source>
</evidence>
<dbReference type="PANTHER" id="PTHR31672:SF13">
    <property type="entry name" value="F-BOX PROTEIN CPR30-LIKE"/>
    <property type="match status" value="1"/>
</dbReference>
<dbReference type="InterPro" id="IPR050796">
    <property type="entry name" value="SCF_F-box_component"/>
</dbReference>
<dbReference type="NCBIfam" id="TIGR01640">
    <property type="entry name" value="F_box_assoc_1"/>
    <property type="match status" value="1"/>
</dbReference>
<dbReference type="InterPro" id="IPR036047">
    <property type="entry name" value="F-box-like_dom_sf"/>
</dbReference>
<name>A0A2G9HKF7_9LAMI</name>
<protein>
    <recommendedName>
        <fullName evidence="1">F-box domain-containing protein</fullName>
    </recommendedName>
</protein>
<keyword evidence="3" id="KW-1185">Reference proteome</keyword>
<evidence type="ECO:0000259" key="1">
    <source>
        <dbReference type="PROSITE" id="PS50181"/>
    </source>
</evidence>
<dbReference type="Proteomes" id="UP000231279">
    <property type="component" value="Unassembled WGS sequence"/>
</dbReference>
<dbReference type="Pfam" id="PF00646">
    <property type="entry name" value="F-box"/>
    <property type="match status" value="1"/>
</dbReference>
<reference evidence="3" key="1">
    <citation type="journal article" date="2018" name="Gigascience">
        <title>Genome assembly of the Pink Ipe (Handroanthus impetiginosus, Bignoniaceae), a highly valued, ecologically keystone Neotropical timber forest tree.</title>
        <authorList>
            <person name="Silva-Junior O.B."/>
            <person name="Grattapaglia D."/>
            <person name="Novaes E."/>
            <person name="Collevatti R.G."/>
        </authorList>
    </citation>
    <scope>NUCLEOTIDE SEQUENCE [LARGE SCALE GENOMIC DNA]</scope>
    <source>
        <strain evidence="3">cv. UFG-1</strain>
    </source>
</reference>
<dbReference type="CDD" id="cd22157">
    <property type="entry name" value="F-box_AtFBW1-like"/>
    <property type="match status" value="1"/>
</dbReference>
<sequence>MVKPELPQEILFDIFSRLPAKSIGKCRCLSNQWRTLLSTPQFIKSHLNQKTHQENLILITPSHSLHAISTIKDDTVSRKLQLRNKWVEVVGSCDGLVLLINVNLEKILLNPITRQQVRVPDAPLALKRWEGFSMHGFGYDRHTDDYKIVTLSSYADNYCDPDNEYESDCEDTFVVVYSVKRGVWERVESLREEDHGVPELSSGVFVSGALHWLASGGETGSFVIIAFNFANKLFDEIPAPDDMDRGRFLSSNLGVLGGRLCMIDTVRQDVWIMEEYGVKDSWRKFSIGVDDDLGISKPLCFIGEEEVVFVTKKDGLIVYNVKEGTLRDMVVNGAPAKFVDGGAFVGCRVSTALN</sequence>
<dbReference type="Pfam" id="PF07734">
    <property type="entry name" value="FBA_1"/>
    <property type="match status" value="1"/>
</dbReference>
<dbReference type="SMART" id="SM00256">
    <property type="entry name" value="FBOX"/>
    <property type="match status" value="1"/>
</dbReference>
<gene>
    <name evidence="2" type="ORF">CDL12_09314</name>
</gene>
<dbReference type="PROSITE" id="PS50181">
    <property type="entry name" value="FBOX"/>
    <property type="match status" value="1"/>
</dbReference>